<dbReference type="Proteomes" id="UP000279331">
    <property type="component" value="Unassembled WGS sequence"/>
</dbReference>
<dbReference type="EMBL" id="UPHM01000088">
    <property type="protein sequence ID" value="VAZ95831.1"/>
    <property type="molecule type" value="Genomic_DNA"/>
</dbReference>
<gene>
    <name evidence="1" type="ORF">LAUMK42_03330</name>
    <name evidence="2" type="ORF">LAUMK4_03280</name>
</gene>
<proteinExistence type="predicted"/>
<dbReference type="Proteomes" id="UP000271464">
    <property type="component" value="Unassembled WGS sequence"/>
</dbReference>
<name>A0AB38UV82_9MYCO</name>
<sequence>MPGGGGAGSGLPTVGGAAGAEVVGAGLTPGGRVAGSSLEPSAIATAVPTSSTATTVLTMITAGRRYHGMTGGSGFASGGVSWSNASCGRAEV</sequence>
<dbReference type="EMBL" id="UPHL01000093">
    <property type="protein sequence ID" value="VAZ84507.1"/>
    <property type="molecule type" value="Genomic_DNA"/>
</dbReference>
<dbReference type="AlphaFoldDB" id="A0AB38UV82"/>
<accession>A0AB38UV82</accession>
<evidence type="ECO:0000313" key="4">
    <source>
        <dbReference type="Proteomes" id="UP000279331"/>
    </source>
</evidence>
<organism evidence="1 4">
    <name type="scientific">Mycobacterium persicum</name>
    <dbReference type="NCBI Taxonomy" id="1487726"/>
    <lineage>
        <taxon>Bacteria</taxon>
        <taxon>Bacillati</taxon>
        <taxon>Actinomycetota</taxon>
        <taxon>Actinomycetes</taxon>
        <taxon>Mycobacteriales</taxon>
        <taxon>Mycobacteriaceae</taxon>
        <taxon>Mycobacterium</taxon>
    </lineage>
</organism>
<reference evidence="3 4" key="1">
    <citation type="submission" date="2018-09" db="EMBL/GenBank/DDBJ databases">
        <authorList>
            <person name="Tagini F."/>
        </authorList>
    </citation>
    <scope>NUCLEOTIDE SEQUENCE [LARGE SCALE GENOMIC DNA]</scope>
    <source>
        <strain evidence="2 3">MK4</strain>
        <strain evidence="1 4">MK42</strain>
    </source>
</reference>
<evidence type="ECO:0000313" key="2">
    <source>
        <dbReference type="EMBL" id="VAZ95831.1"/>
    </source>
</evidence>
<comment type="caution">
    <text evidence="1">The sequence shown here is derived from an EMBL/GenBank/DDBJ whole genome shotgun (WGS) entry which is preliminary data.</text>
</comment>
<evidence type="ECO:0000313" key="1">
    <source>
        <dbReference type="EMBL" id="VAZ84507.1"/>
    </source>
</evidence>
<evidence type="ECO:0000313" key="3">
    <source>
        <dbReference type="Proteomes" id="UP000271464"/>
    </source>
</evidence>
<keyword evidence="3" id="KW-1185">Reference proteome</keyword>
<protein>
    <submittedName>
        <fullName evidence="1">Uncharacterized protein</fullName>
    </submittedName>
</protein>